<accession>L7C8S4</accession>
<organism evidence="1 2">
    <name type="scientific">Rhodopirellula baltica SWK14</name>
    <dbReference type="NCBI Taxonomy" id="993516"/>
    <lineage>
        <taxon>Bacteria</taxon>
        <taxon>Pseudomonadati</taxon>
        <taxon>Planctomycetota</taxon>
        <taxon>Planctomycetia</taxon>
        <taxon>Pirellulales</taxon>
        <taxon>Pirellulaceae</taxon>
        <taxon>Rhodopirellula</taxon>
    </lineage>
</organism>
<reference evidence="1 2" key="1">
    <citation type="journal article" date="2013" name="Mar. Genomics">
        <title>Expression of sulfatases in Rhodopirellula baltica and the diversity of sulfatases in the genus Rhodopirellula.</title>
        <authorList>
            <person name="Wegner C.E."/>
            <person name="Richter-Heitmann T."/>
            <person name="Klindworth A."/>
            <person name="Klockow C."/>
            <person name="Richter M."/>
            <person name="Achstetter T."/>
            <person name="Glockner F.O."/>
            <person name="Harder J."/>
        </authorList>
    </citation>
    <scope>NUCLEOTIDE SEQUENCE [LARGE SCALE GENOMIC DNA]</scope>
    <source>
        <strain evidence="1 2">SWK14</strain>
    </source>
</reference>
<proteinExistence type="predicted"/>
<name>L7C8S4_RHOBT</name>
<dbReference type="AlphaFoldDB" id="L7C8S4"/>
<protein>
    <submittedName>
        <fullName evidence="1">Uncharacterized protein</fullName>
    </submittedName>
</protein>
<dbReference type="PATRIC" id="fig|993516.3.peg.6242"/>
<comment type="caution">
    <text evidence="1">The sequence shown here is derived from an EMBL/GenBank/DDBJ whole genome shotgun (WGS) entry which is preliminary data.</text>
</comment>
<evidence type="ECO:0000313" key="1">
    <source>
        <dbReference type="EMBL" id="ELP30225.1"/>
    </source>
</evidence>
<dbReference type="EMBL" id="AMWG01000163">
    <property type="protein sequence ID" value="ELP30225.1"/>
    <property type="molecule type" value="Genomic_DNA"/>
</dbReference>
<sequence>MLSNLWKKLVRNYPESSRRASVAADGTSTPPPFQARIISNGAMELKEQIHDRLKLLMFYVHEFTTKDARDIWLSASPDAHPIGDLTVIIADVMTRLNEYAGVSPETRNAAAVWSARSIYPATAVLQACHLMRQSGYVENPWKAPVTERRNLMKSLLSPEMFEEFASSSPPWPDADQRDRVRRRATLSEEGRQFAMTYRI</sequence>
<evidence type="ECO:0000313" key="2">
    <source>
        <dbReference type="Proteomes" id="UP000010959"/>
    </source>
</evidence>
<gene>
    <name evidence="1" type="ORF">RBSWK_05823</name>
</gene>
<dbReference type="Proteomes" id="UP000010959">
    <property type="component" value="Unassembled WGS sequence"/>
</dbReference>
<dbReference type="RefSeq" id="WP_007340359.1">
    <property type="nucleotide sequence ID" value="NZ_AMWG01000163.1"/>
</dbReference>